<keyword evidence="1" id="KW-0732">Signal</keyword>
<dbReference type="RefSeq" id="WP_069845647.1">
    <property type="nucleotide sequence ID" value="NZ_CP014859.1"/>
</dbReference>
<evidence type="ECO:0000313" key="4">
    <source>
        <dbReference type="Proteomes" id="UP000095210"/>
    </source>
</evidence>
<evidence type="ECO:0000313" key="3">
    <source>
        <dbReference type="EMBL" id="AOS60903.1"/>
    </source>
</evidence>
<organism evidence="3 4">
    <name type="scientific">Actinoalloteichus hymeniacidonis</name>
    <dbReference type="NCBI Taxonomy" id="340345"/>
    <lineage>
        <taxon>Bacteria</taxon>
        <taxon>Bacillati</taxon>
        <taxon>Actinomycetota</taxon>
        <taxon>Actinomycetes</taxon>
        <taxon>Pseudonocardiales</taxon>
        <taxon>Pseudonocardiaceae</taxon>
        <taxon>Actinoalloteichus</taxon>
    </lineage>
</organism>
<dbReference type="CDD" id="cd13611">
    <property type="entry name" value="PBP2_YehZ"/>
    <property type="match status" value="1"/>
</dbReference>
<dbReference type="GO" id="GO:0043190">
    <property type="term" value="C:ATP-binding cassette (ABC) transporter complex"/>
    <property type="evidence" value="ECO:0007669"/>
    <property type="project" value="InterPro"/>
</dbReference>
<evidence type="ECO:0000256" key="1">
    <source>
        <dbReference type="SAM" id="SignalP"/>
    </source>
</evidence>
<proteinExistence type="predicted"/>
<name>A0AAC9HKQ9_9PSEU</name>
<evidence type="ECO:0000259" key="2">
    <source>
        <dbReference type="Pfam" id="PF04069"/>
    </source>
</evidence>
<dbReference type="InterPro" id="IPR007210">
    <property type="entry name" value="ABC_Gly_betaine_transp_sub-bd"/>
</dbReference>
<feature type="chain" id="PRO_5042132654" evidence="1">
    <location>
        <begin position="24"/>
        <end position="330"/>
    </location>
</feature>
<dbReference type="Proteomes" id="UP000095210">
    <property type="component" value="Chromosome"/>
</dbReference>
<reference evidence="4" key="1">
    <citation type="submission" date="2016-03" db="EMBL/GenBank/DDBJ databases">
        <title>Complete genome sequence of the type strain Actinoalloteichus hymeniacidonis DSM 45092.</title>
        <authorList>
            <person name="Schaffert L."/>
            <person name="Albersmeier A."/>
            <person name="Winkler A."/>
            <person name="Kalinowski J."/>
            <person name="Zotchev S."/>
            <person name="Ruckert C."/>
        </authorList>
    </citation>
    <scope>NUCLEOTIDE SEQUENCE [LARGE SCALE GENOMIC DNA]</scope>
    <source>
        <strain evidence="4">HPA177(T) (DSM 45092(T))</strain>
    </source>
</reference>
<feature type="domain" description="ABC-type glycine betaine transport system substrate-binding" evidence="2">
    <location>
        <begin position="52"/>
        <end position="321"/>
    </location>
</feature>
<dbReference type="Gene3D" id="3.40.190.120">
    <property type="entry name" value="Osmoprotection protein (prox), domain 2"/>
    <property type="match status" value="1"/>
</dbReference>
<dbReference type="KEGG" id="ahm:TL08_00270"/>
<dbReference type="Gene3D" id="3.40.190.10">
    <property type="entry name" value="Periplasmic binding protein-like II"/>
    <property type="match status" value="1"/>
</dbReference>
<accession>A0AAC9HKQ9</accession>
<gene>
    <name evidence="3" type="ORF">TL08_00270</name>
</gene>
<keyword evidence="4" id="KW-1185">Reference proteome</keyword>
<sequence length="330" mass="35972">MTRKRNRSALLGVTLLTSVSVLAGCGLSSGSSLSLEVGPGSIEHDPTLADATFTVGSKDFTENWVLGYITLFSLSAAGAEVRDLTNIQGSNSARDALDTEQIDMYWEYTGTSWISYNGKVDPVPGAEAQYEAVAELDKAEHGLVWTAMSPVDNTYAFSMNQENAERLGVETLSDLAELVREQPDEATFCVETEFASRNDGLPGMEEAYGFTAPPENVSLLGTGPIYQATADGEVCNFGEVFTTDGRILGLDLVVLEDDKEFFPRYNASVVVREDVIEEYPQIRDVIDPVSERLNNEAITKMNARVDVDGMDPDQVAMEWLIEEGFVTAVD</sequence>
<feature type="signal peptide" evidence="1">
    <location>
        <begin position="1"/>
        <end position="23"/>
    </location>
</feature>
<dbReference type="PROSITE" id="PS51257">
    <property type="entry name" value="PROKAR_LIPOPROTEIN"/>
    <property type="match status" value="1"/>
</dbReference>
<dbReference type="GO" id="GO:0022857">
    <property type="term" value="F:transmembrane transporter activity"/>
    <property type="evidence" value="ECO:0007669"/>
    <property type="project" value="InterPro"/>
</dbReference>
<dbReference type="AlphaFoldDB" id="A0AAC9HKQ9"/>
<protein>
    <submittedName>
        <fullName evidence="3">Glycine betaine/carnitine/choline binding protein</fullName>
    </submittedName>
</protein>
<dbReference type="SUPFAM" id="SSF53850">
    <property type="entry name" value="Periplasmic binding protein-like II"/>
    <property type="match status" value="1"/>
</dbReference>
<dbReference type="Pfam" id="PF04069">
    <property type="entry name" value="OpuAC"/>
    <property type="match status" value="1"/>
</dbReference>
<dbReference type="EMBL" id="CP014859">
    <property type="protein sequence ID" value="AOS60903.1"/>
    <property type="molecule type" value="Genomic_DNA"/>
</dbReference>